<dbReference type="Proteomes" id="UP001234178">
    <property type="component" value="Unassembled WGS sequence"/>
</dbReference>
<keyword evidence="1" id="KW-0812">Transmembrane</keyword>
<keyword evidence="1" id="KW-1133">Transmembrane helix</keyword>
<reference evidence="2 3" key="1">
    <citation type="journal article" date="2023" name="Nucleic Acids Res.">
        <title>The hologenome of Daphnia magna reveals possible DNA methylation and microbiome-mediated evolution of the host genome.</title>
        <authorList>
            <person name="Chaturvedi A."/>
            <person name="Li X."/>
            <person name="Dhandapani V."/>
            <person name="Marshall H."/>
            <person name="Kissane S."/>
            <person name="Cuenca-Cambronero M."/>
            <person name="Asole G."/>
            <person name="Calvet F."/>
            <person name="Ruiz-Romero M."/>
            <person name="Marangio P."/>
            <person name="Guigo R."/>
            <person name="Rago D."/>
            <person name="Mirbahai L."/>
            <person name="Eastwood N."/>
            <person name="Colbourne J.K."/>
            <person name="Zhou J."/>
            <person name="Mallon E."/>
            <person name="Orsini L."/>
        </authorList>
    </citation>
    <scope>NUCLEOTIDE SEQUENCE [LARGE SCALE GENOMIC DNA]</scope>
    <source>
        <strain evidence="2">LRV0_1</strain>
    </source>
</reference>
<comment type="caution">
    <text evidence="2">The sequence shown here is derived from an EMBL/GenBank/DDBJ whole genome shotgun (WGS) entry which is preliminary data.</text>
</comment>
<sequence>MPFRLLAAGNFENGDELILSAPAEMLTPLRQTLDVPAGGAGWLTFSAAPWFPIAATLQWLVSLLFAGTTIAVFSNFETDKVLIIPTELFALVVFSSMFLRTKPRPFLALGAGGIRAFFVTDSLGRVRNERILPWAAISQAETRRDRIEVVEARDGGYLRSAIYLPRLGAETRAVIDGQLRDAVRRAHGAVAVPTGNDALSVLAPQEGEPEEAWRARLEVAAVGRGGYRGADHDVEAWAQAVVDPDAPPKIYGTKKPGRWRVQ</sequence>
<feature type="transmembrane region" description="Helical" evidence="1">
    <location>
        <begin position="81"/>
        <end position="99"/>
    </location>
</feature>
<evidence type="ECO:0000256" key="1">
    <source>
        <dbReference type="SAM" id="Phobius"/>
    </source>
</evidence>
<accession>A0ABR0BA41</accession>
<keyword evidence="3" id="KW-1185">Reference proteome</keyword>
<keyword evidence="1" id="KW-0472">Membrane</keyword>
<protein>
    <submittedName>
        <fullName evidence="2">Uncharacterized protein</fullName>
    </submittedName>
</protein>
<gene>
    <name evidence="2" type="ORF">OUZ56_033080</name>
</gene>
<evidence type="ECO:0000313" key="3">
    <source>
        <dbReference type="Proteomes" id="UP001234178"/>
    </source>
</evidence>
<organism evidence="2 3">
    <name type="scientific">Daphnia magna</name>
    <dbReference type="NCBI Taxonomy" id="35525"/>
    <lineage>
        <taxon>Eukaryota</taxon>
        <taxon>Metazoa</taxon>
        <taxon>Ecdysozoa</taxon>
        <taxon>Arthropoda</taxon>
        <taxon>Crustacea</taxon>
        <taxon>Branchiopoda</taxon>
        <taxon>Diplostraca</taxon>
        <taxon>Cladocera</taxon>
        <taxon>Anomopoda</taxon>
        <taxon>Daphniidae</taxon>
        <taxon>Daphnia</taxon>
    </lineage>
</organism>
<feature type="transmembrane region" description="Helical" evidence="1">
    <location>
        <begin position="50"/>
        <end position="74"/>
    </location>
</feature>
<name>A0ABR0BA41_9CRUS</name>
<dbReference type="EMBL" id="JAOYFB010000044">
    <property type="protein sequence ID" value="KAK4045456.1"/>
    <property type="molecule type" value="Genomic_DNA"/>
</dbReference>
<evidence type="ECO:0000313" key="2">
    <source>
        <dbReference type="EMBL" id="KAK4045456.1"/>
    </source>
</evidence>
<proteinExistence type="predicted"/>